<dbReference type="Pfam" id="PF20703">
    <property type="entry name" value="nSTAND1"/>
    <property type="match status" value="1"/>
</dbReference>
<organism evidence="11 12">
    <name type="scientific">Microbispora rosea</name>
    <dbReference type="NCBI Taxonomy" id="58117"/>
    <lineage>
        <taxon>Bacteria</taxon>
        <taxon>Bacillati</taxon>
        <taxon>Actinomycetota</taxon>
        <taxon>Actinomycetes</taxon>
        <taxon>Streptosporangiales</taxon>
        <taxon>Streptosporangiaceae</taxon>
        <taxon>Microbispora</taxon>
    </lineage>
</organism>
<dbReference type="SUPFAM" id="SSF63829">
    <property type="entry name" value="Calcium-dependent phosphotriesterase"/>
    <property type="match status" value="1"/>
</dbReference>
<gene>
    <name evidence="11" type="ORF">SAMN05421833_11581</name>
</gene>
<dbReference type="SUPFAM" id="SSF50998">
    <property type="entry name" value="Quinoprotein alcohol dehydrogenase-like"/>
    <property type="match status" value="2"/>
</dbReference>
<protein>
    <submittedName>
        <fullName evidence="11">WD40 repeat</fullName>
    </submittedName>
</protein>
<keyword evidence="5 8" id="KW-0238">DNA-binding</keyword>
<dbReference type="SUPFAM" id="SSF48452">
    <property type="entry name" value="TPR-like"/>
    <property type="match status" value="1"/>
</dbReference>
<keyword evidence="12" id="KW-1185">Reference proteome</keyword>
<dbReference type="CDD" id="cd15831">
    <property type="entry name" value="BTAD"/>
    <property type="match status" value="1"/>
</dbReference>
<feature type="repeat" description="WD" evidence="7">
    <location>
        <begin position="1320"/>
        <end position="1361"/>
    </location>
</feature>
<dbReference type="RefSeq" id="WP_076437125.1">
    <property type="nucleotide sequence ID" value="NZ_FTNI01000015.1"/>
</dbReference>
<feature type="repeat" description="WD" evidence="7">
    <location>
        <begin position="1152"/>
        <end position="1193"/>
    </location>
</feature>
<dbReference type="Pfam" id="PF00400">
    <property type="entry name" value="WD40"/>
    <property type="match status" value="7"/>
</dbReference>
<evidence type="ECO:0000313" key="11">
    <source>
        <dbReference type="EMBL" id="SIR77866.1"/>
    </source>
</evidence>
<dbReference type="GO" id="GO:0003677">
    <property type="term" value="F:DNA binding"/>
    <property type="evidence" value="ECO:0007669"/>
    <property type="project" value="UniProtKB-UniRule"/>
</dbReference>
<keyword evidence="4" id="KW-0805">Transcription regulation</keyword>
<dbReference type="Pfam" id="PF03704">
    <property type="entry name" value="BTAD"/>
    <property type="match status" value="1"/>
</dbReference>
<feature type="transmembrane region" description="Helical" evidence="9">
    <location>
        <begin position="723"/>
        <end position="742"/>
    </location>
</feature>
<dbReference type="PROSITE" id="PS50082">
    <property type="entry name" value="WD_REPEATS_2"/>
    <property type="match status" value="9"/>
</dbReference>
<comment type="similarity">
    <text evidence="1">Belongs to the AfsR/DnrI/RedD regulatory family.</text>
</comment>
<keyword evidence="3" id="KW-0677">Repeat</keyword>
<evidence type="ECO:0000256" key="9">
    <source>
        <dbReference type="SAM" id="Phobius"/>
    </source>
</evidence>
<evidence type="ECO:0000256" key="3">
    <source>
        <dbReference type="ARBA" id="ARBA00022737"/>
    </source>
</evidence>
<accession>A0A1N7DPS1</accession>
<dbReference type="InterPro" id="IPR049052">
    <property type="entry name" value="nSTAND1"/>
</dbReference>
<feature type="transmembrane region" description="Helical" evidence="9">
    <location>
        <begin position="370"/>
        <end position="391"/>
    </location>
</feature>
<dbReference type="SMART" id="SM01043">
    <property type="entry name" value="BTAD"/>
    <property type="match status" value="1"/>
</dbReference>
<feature type="repeat" description="WD" evidence="7">
    <location>
        <begin position="1278"/>
        <end position="1310"/>
    </location>
</feature>
<dbReference type="FunFam" id="1.25.40.10:FF:000222">
    <property type="entry name" value="SARP family transcriptional regulator"/>
    <property type="match status" value="1"/>
</dbReference>
<dbReference type="InterPro" id="IPR019775">
    <property type="entry name" value="WD40_repeat_CS"/>
</dbReference>
<dbReference type="InterPro" id="IPR015943">
    <property type="entry name" value="WD40/YVTN_repeat-like_dom_sf"/>
</dbReference>
<keyword evidence="9" id="KW-0812">Transmembrane</keyword>
<feature type="DNA-binding region" description="OmpR/PhoB-type" evidence="8">
    <location>
        <begin position="1"/>
        <end position="105"/>
    </location>
</feature>
<feature type="repeat" description="WD" evidence="7">
    <location>
        <begin position="808"/>
        <end position="849"/>
    </location>
</feature>
<evidence type="ECO:0000259" key="10">
    <source>
        <dbReference type="PROSITE" id="PS51755"/>
    </source>
</evidence>
<name>A0A1N7DPS1_9ACTN</name>
<dbReference type="PANTHER" id="PTHR19848:SF8">
    <property type="entry name" value="F-BOX AND WD REPEAT DOMAIN CONTAINING 7"/>
    <property type="match status" value="1"/>
</dbReference>
<evidence type="ECO:0000256" key="8">
    <source>
        <dbReference type="PROSITE-ProRule" id="PRU01091"/>
    </source>
</evidence>
<feature type="repeat" description="WD" evidence="7">
    <location>
        <begin position="1362"/>
        <end position="1395"/>
    </location>
</feature>
<dbReference type="STRING" id="58117.SAMN05421833_11581"/>
<keyword evidence="6" id="KW-0804">Transcription</keyword>
<dbReference type="Proteomes" id="UP000186096">
    <property type="component" value="Unassembled WGS sequence"/>
</dbReference>
<feature type="repeat" description="WD" evidence="7">
    <location>
        <begin position="946"/>
        <end position="988"/>
    </location>
</feature>
<evidence type="ECO:0000256" key="7">
    <source>
        <dbReference type="PROSITE-ProRule" id="PRU00221"/>
    </source>
</evidence>
<reference evidence="12" key="1">
    <citation type="submission" date="2017-01" db="EMBL/GenBank/DDBJ databases">
        <authorList>
            <person name="Varghese N."/>
            <person name="Submissions S."/>
        </authorList>
    </citation>
    <scope>NUCLEOTIDE SEQUENCE [LARGE SCALE GENOMIC DNA]</scope>
    <source>
        <strain evidence="12">ATCC 12950</strain>
    </source>
</reference>
<evidence type="ECO:0000256" key="6">
    <source>
        <dbReference type="ARBA" id="ARBA00023163"/>
    </source>
</evidence>
<dbReference type="CDD" id="cd00200">
    <property type="entry name" value="WD40"/>
    <property type="match status" value="1"/>
</dbReference>
<keyword evidence="2 7" id="KW-0853">WD repeat</keyword>
<dbReference type="PROSITE" id="PS51755">
    <property type="entry name" value="OMPR_PHOB"/>
    <property type="match status" value="1"/>
</dbReference>
<feature type="domain" description="OmpR/PhoB-type" evidence="10">
    <location>
        <begin position="1"/>
        <end position="105"/>
    </location>
</feature>
<dbReference type="GO" id="GO:0000160">
    <property type="term" value="P:phosphorelay signal transduction system"/>
    <property type="evidence" value="ECO:0007669"/>
    <property type="project" value="InterPro"/>
</dbReference>
<dbReference type="InterPro" id="IPR001680">
    <property type="entry name" value="WD40_rpt"/>
</dbReference>
<proteinExistence type="inferred from homology"/>
<dbReference type="InterPro" id="IPR011990">
    <property type="entry name" value="TPR-like_helical_dom_sf"/>
</dbReference>
<dbReference type="Gene3D" id="2.130.10.10">
    <property type="entry name" value="YVTN repeat-like/Quinoprotein amine dehydrogenase"/>
    <property type="match status" value="4"/>
</dbReference>
<evidence type="ECO:0000256" key="1">
    <source>
        <dbReference type="ARBA" id="ARBA00005820"/>
    </source>
</evidence>
<evidence type="ECO:0000256" key="4">
    <source>
        <dbReference type="ARBA" id="ARBA00023015"/>
    </source>
</evidence>
<dbReference type="PANTHER" id="PTHR19848">
    <property type="entry name" value="WD40 REPEAT PROTEIN"/>
    <property type="match status" value="1"/>
</dbReference>
<dbReference type="InterPro" id="IPR011047">
    <property type="entry name" value="Quinoprotein_ADH-like_sf"/>
</dbReference>
<sequence length="1429" mass="152461">MEFHVLGPLSASRDGHPIPVGGAPKLRLTLAALLSKAGQPVSVDWLIAAVWGDRPPASARRNIHLYVHQLRRAYGAHVLPGRPGGYAIIPDALDAARFRGLAAQGSAALDRGDLESARDRLRAALNLWRGPAFAEFADCVLVADEARRLEEARLVAHERLAEAELALGRHVEVAAELTGLVREHPYRESLHEQLMLALYRSGRQTEALEVFRGTRDVLNAQLGIEPGPVLQRLHEAMLRGDEHLLPALAPPREADRRKTDDCPYRGLTAFQPEDADWFFGRSLLVDRLRELAGRLPVVGVFGASGSGKSSLLRAGLLGSVSGEDRTAAPWRGLLMTPGEHPLDALADVVAKASGGDPVALRDDMARDPDAPAVALAAALAVALGGAVGGAVGGGPENRLLLVVDQFEEIFTLCADDGERRRFVDALLGVALGGASGTGRRVILVLGVRADFLAHLTQHPALVEALGGEAQMLVGPMSSPDLQEIVVRPAARAGLTVDPDLLATVLADAAEEPGSLPLVSHALLETWRNATGARLTLPAYQAAGGVRGAIAQSAERVFGEFAAAERQAARRIFLRLTALGDGTEDTRRPISRTELAGVADPGVTARVLDRLAAARLVVLAEETVDVAHEALIRAWPRLHRWLTDDRENLLVHRRLTGAAQTWRELDRDPGALYRGAQLLVAGTWAEDHPQELNDVESAFLRASRALEDGERTAARRRTRLLQRLLAGMAALFLLALFGGGVAVRQGREAGHQQLVALSRQQSLQARSLLATDPDLAGLLAIAAYRLDPEPETRGALLSVSAAARRRIELNVEGPAVFGLAFSPDGSRLAAAGTDGAVALWDLRTRTRVAAFPGPLARTGPGEIHARAAAFSRDGRLLSSVVRDAALESSRGVVVVWDVASRRPVFQRQRERLTDAMALSPDGTRIAVGVGKGAVELWDLRDGSMRTLKGHREEVVALAFSPDQAFLVSTTGGTEKPLVWDAASGAKVAALDAVNVHRLGFDPAGGILATGSSHYGVRFWRIAHDHVTRLPGLPKRSPYTWDMSAPAAGRIAVADEDGLITVWDVARRQPVETYQDRSRTETLSLALSADGSTLASAGLGRTVVVREHAVPPFSGHSQAVNDIEISPDGRLVASASSDRTARLWDVTGNPVATFGDHPDHVRAVAFSPDGRRLATVTRSHTLTLWDVGSGRRLGTAAYRGLGASTDVGFDPRGRFLVATALGRFRWDVSDPGRPVEVPFAGGYLVSALAFSPRDPLLATTGPAGDLVVWDLARDREVRALRTGQGSVLDVAFSPDGGSIATAGADRTVKLWDTLTWTSYATLTGHTAPVQALAFSRDGRSLASAGDDRTIMVWDLRTGTPAATLTGHTAPIRGLAFTAGGDLISGGEDGRIIRWELRPGPLAGKLCEAIGRDLTRAEWAAHFPTVDYRSTC</sequence>
<dbReference type="Gene3D" id="1.25.40.10">
    <property type="entry name" value="Tetratricopeptide repeat domain"/>
    <property type="match status" value="1"/>
</dbReference>
<dbReference type="OrthoDB" id="414967at2"/>
<keyword evidence="9" id="KW-0472">Membrane</keyword>
<feature type="repeat" description="WD" evidence="7">
    <location>
        <begin position="914"/>
        <end position="946"/>
    </location>
</feature>
<dbReference type="InterPro" id="IPR020472">
    <property type="entry name" value="WD40_PAC1"/>
</dbReference>
<dbReference type="PROSITE" id="PS50294">
    <property type="entry name" value="WD_REPEATS_REGION"/>
    <property type="match status" value="5"/>
</dbReference>
<dbReference type="InterPro" id="IPR016032">
    <property type="entry name" value="Sig_transdc_resp-reg_C-effctor"/>
</dbReference>
<dbReference type="GO" id="GO:0006355">
    <property type="term" value="P:regulation of DNA-templated transcription"/>
    <property type="evidence" value="ECO:0007669"/>
    <property type="project" value="InterPro"/>
</dbReference>
<dbReference type="PROSITE" id="PS00678">
    <property type="entry name" value="WD_REPEATS_1"/>
    <property type="match status" value="3"/>
</dbReference>
<dbReference type="InterPro" id="IPR027417">
    <property type="entry name" value="P-loop_NTPase"/>
</dbReference>
<evidence type="ECO:0000256" key="2">
    <source>
        <dbReference type="ARBA" id="ARBA00022574"/>
    </source>
</evidence>
<dbReference type="SMART" id="SM00320">
    <property type="entry name" value="WD40"/>
    <property type="match status" value="13"/>
</dbReference>
<dbReference type="SUPFAM" id="SSF52540">
    <property type="entry name" value="P-loop containing nucleoside triphosphate hydrolases"/>
    <property type="match status" value="1"/>
</dbReference>
<dbReference type="EMBL" id="FTNI01000015">
    <property type="protein sequence ID" value="SIR77866.1"/>
    <property type="molecule type" value="Genomic_DNA"/>
</dbReference>
<dbReference type="GO" id="GO:0005829">
    <property type="term" value="C:cytosol"/>
    <property type="evidence" value="ECO:0007669"/>
    <property type="project" value="UniProtKB-ARBA"/>
</dbReference>
<keyword evidence="9" id="KW-1133">Transmembrane helix</keyword>
<dbReference type="InterPro" id="IPR001867">
    <property type="entry name" value="OmpR/PhoB-type_DNA-bd"/>
</dbReference>
<evidence type="ECO:0000313" key="12">
    <source>
        <dbReference type="Proteomes" id="UP000186096"/>
    </source>
</evidence>
<feature type="repeat" description="WD" evidence="7">
    <location>
        <begin position="1243"/>
        <end position="1277"/>
    </location>
</feature>
<dbReference type="Gene3D" id="1.10.10.10">
    <property type="entry name" value="Winged helix-like DNA-binding domain superfamily/Winged helix DNA-binding domain"/>
    <property type="match status" value="1"/>
</dbReference>
<dbReference type="SUPFAM" id="SSF46894">
    <property type="entry name" value="C-terminal effector domain of the bipartite response regulators"/>
    <property type="match status" value="1"/>
</dbReference>
<dbReference type="SMART" id="SM00862">
    <property type="entry name" value="Trans_reg_C"/>
    <property type="match status" value="1"/>
</dbReference>
<dbReference type="InterPro" id="IPR036388">
    <property type="entry name" value="WH-like_DNA-bd_sf"/>
</dbReference>
<dbReference type="PRINTS" id="PR00320">
    <property type="entry name" value="GPROTEINBRPT"/>
</dbReference>
<evidence type="ECO:0000256" key="5">
    <source>
        <dbReference type="ARBA" id="ARBA00023125"/>
    </source>
</evidence>
<feature type="repeat" description="WD" evidence="7">
    <location>
        <begin position="1111"/>
        <end position="1144"/>
    </location>
</feature>
<dbReference type="InterPro" id="IPR005158">
    <property type="entry name" value="BTAD"/>
</dbReference>